<gene>
    <name evidence="3" type="ORF">METZ01_LOCUS145926</name>
</gene>
<dbReference type="Pfam" id="PF01571">
    <property type="entry name" value="GCV_T"/>
    <property type="match status" value="1"/>
</dbReference>
<dbReference type="InterPro" id="IPR027266">
    <property type="entry name" value="TrmE/GcvT-like"/>
</dbReference>
<accession>A0A381ZW48</accession>
<dbReference type="Pfam" id="PF08669">
    <property type="entry name" value="GCV_T_C"/>
    <property type="match status" value="1"/>
</dbReference>
<dbReference type="EMBL" id="UINC01022769">
    <property type="protein sequence ID" value="SVA93072.1"/>
    <property type="molecule type" value="Genomic_DNA"/>
</dbReference>
<feature type="domain" description="GCVT N-terminal" evidence="1">
    <location>
        <begin position="19"/>
        <end position="269"/>
    </location>
</feature>
<reference evidence="3" key="1">
    <citation type="submission" date="2018-05" db="EMBL/GenBank/DDBJ databases">
        <authorList>
            <person name="Lanie J.A."/>
            <person name="Ng W.-L."/>
            <person name="Kazmierczak K.M."/>
            <person name="Andrzejewski T.M."/>
            <person name="Davidsen T.M."/>
            <person name="Wayne K.J."/>
            <person name="Tettelin H."/>
            <person name="Glass J.I."/>
            <person name="Rusch D."/>
            <person name="Podicherti R."/>
            <person name="Tsui H.-C.T."/>
            <person name="Winkler M.E."/>
        </authorList>
    </citation>
    <scope>NUCLEOTIDE SEQUENCE</scope>
</reference>
<dbReference type="InterPro" id="IPR029043">
    <property type="entry name" value="GcvT/YgfZ_C"/>
</dbReference>
<dbReference type="InterPro" id="IPR006222">
    <property type="entry name" value="GCVT_N"/>
</dbReference>
<evidence type="ECO:0008006" key="4">
    <source>
        <dbReference type="Google" id="ProtNLM"/>
    </source>
</evidence>
<dbReference type="SUPFAM" id="SSF103025">
    <property type="entry name" value="Folate-binding domain"/>
    <property type="match status" value="1"/>
</dbReference>
<dbReference type="PANTHER" id="PTHR43757:SF2">
    <property type="entry name" value="AMINOMETHYLTRANSFERASE, MITOCHONDRIAL"/>
    <property type="match status" value="1"/>
</dbReference>
<evidence type="ECO:0000259" key="1">
    <source>
        <dbReference type="Pfam" id="PF01571"/>
    </source>
</evidence>
<evidence type="ECO:0000313" key="3">
    <source>
        <dbReference type="EMBL" id="SVA93072.1"/>
    </source>
</evidence>
<sequence length="368" mass="41293">MSMPYLTPAIRLRRTPFSRRVEAAGATAYTVYNHMLLASFFRSVEEDYAHLKRAVQVWDVSCERQVEIVGPDALRLVQLTTPRDLSRMADDQCYYIPMVDEDGRMLNDPILIKLADDRYWVSIADTDMLYYFKGLASGFGLNAKAFEPDVSPLAIQGPKADTLVARVFGQEIVDTKFFRYKTINFQGKEMIIARSGWSHQGGFELYLDGSEYGEPLWDLLFESGKDLDVRAGGPNLIERIEAGLLSYGNDITIDTTPFESGLGKYCNLDAATDCLGHEALLTQKDPRRQIRSISIDGPPVPAITSYWPLKDHEGNGAGHISSATWSPDFRTNVAIGMVHRAYWTPGTELIVETEDGEQPALVRDSFWI</sequence>
<evidence type="ECO:0000259" key="2">
    <source>
        <dbReference type="Pfam" id="PF08669"/>
    </source>
</evidence>
<dbReference type="SUPFAM" id="SSF101790">
    <property type="entry name" value="Aminomethyltransferase beta-barrel domain"/>
    <property type="match status" value="1"/>
</dbReference>
<name>A0A381ZW48_9ZZZZ</name>
<proteinExistence type="predicted"/>
<dbReference type="NCBIfam" id="NF009133">
    <property type="entry name" value="PRK12486.1"/>
    <property type="match status" value="1"/>
</dbReference>
<dbReference type="PIRSF" id="PIRSF006487">
    <property type="entry name" value="GcvT"/>
    <property type="match status" value="1"/>
</dbReference>
<protein>
    <recommendedName>
        <fullName evidence="4">Aminomethyltransferase folate-binding domain-containing protein</fullName>
    </recommendedName>
</protein>
<dbReference type="PANTHER" id="PTHR43757">
    <property type="entry name" value="AMINOMETHYLTRANSFERASE"/>
    <property type="match status" value="1"/>
</dbReference>
<dbReference type="InterPro" id="IPR028896">
    <property type="entry name" value="GcvT/YgfZ/DmdA"/>
</dbReference>
<organism evidence="3">
    <name type="scientific">marine metagenome</name>
    <dbReference type="NCBI Taxonomy" id="408172"/>
    <lineage>
        <taxon>unclassified sequences</taxon>
        <taxon>metagenomes</taxon>
        <taxon>ecological metagenomes</taxon>
    </lineage>
</organism>
<dbReference type="AlphaFoldDB" id="A0A381ZW48"/>
<feature type="domain" description="Aminomethyltransferase C-terminal" evidence="2">
    <location>
        <begin position="288"/>
        <end position="362"/>
    </location>
</feature>
<dbReference type="InterPro" id="IPR013977">
    <property type="entry name" value="GcvT_C"/>
</dbReference>
<dbReference type="Gene3D" id="3.30.1360.120">
    <property type="entry name" value="Probable tRNA modification gtpase trme, domain 1"/>
    <property type="match status" value="1"/>
</dbReference>